<proteinExistence type="inferred from homology"/>
<dbReference type="GO" id="GO:0009244">
    <property type="term" value="P:lipopolysaccharide core region biosynthetic process"/>
    <property type="evidence" value="ECO:0007669"/>
    <property type="project" value="UniProtKB-UniRule"/>
</dbReference>
<keyword evidence="9 15" id="KW-0418">Kinase</keyword>
<accession>A0A0G9H7V1</accession>
<keyword evidence="6 15" id="KW-0997">Cell inner membrane</keyword>
<evidence type="ECO:0000256" key="6">
    <source>
        <dbReference type="ARBA" id="ARBA00022519"/>
    </source>
</evidence>
<evidence type="ECO:0000256" key="1">
    <source>
        <dbReference type="ARBA" id="ARBA00004515"/>
    </source>
</evidence>
<evidence type="ECO:0000256" key="4">
    <source>
        <dbReference type="ARBA" id="ARBA00011988"/>
    </source>
</evidence>
<dbReference type="Pfam" id="PF06293">
    <property type="entry name" value="Kdo"/>
    <property type="match status" value="1"/>
</dbReference>
<dbReference type="EC" id="2.7.1.166" evidence="4 15"/>
<dbReference type="HAMAP" id="MF_00521">
    <property type="entry name" value="KDO_kinase"/>
    <property type="match status" value="1"/>
</dbReference>
<dbReference type="GO" id="GO:0005524">
    <property type="term" value="F:ATP binding"/>
    <property type="evidence" value="ECO:0007669"/>
    <property type="project" value="UniProtKB-UniRule"/>
</dbReference>
<dbReference type="GO" id="GO:0005886">
    <property type="term" value="C:plasma membrane"/>
    <property type="evidence" value="ECO:0007669"/>
    <property type="project" value="UniProtKB-SubCell"/>
</dbReference>
<evidence type="ECO:0000256" key="9">
    <source>
        <dbReference type="ARBA" id="ARBA00022777"/>
    </source>
</evidence>
<evidence type="ECO:0000313" key="16">
    <source>
        <dbReference type="EMBL" id="APG06233.1"/>
    </source>
</evidence>
<keyword evidence="10 15" id="KW-0067">ATP-binding</keyword>
<dbReference type="AlphaFoldDB" id="A0A0G9H7V1"/>
<dbReference type="KEGG" id="lrz:BJI69_21545"/>
<evidence type="ECO:0000256" key="10">
    <source>
        <dbReference type="ARBA" id="ARBA00022840"/>
    </source>
</evidence>
<keyword evidence="5 15" id="KW-1003">Cell membrane</keyword>
<comment type="pathway">
    <text evidence="2 15">Bacterial outer membrane biogenesis; LPS core biosynthesis.</text>
</comment>
<evidence type="ECO:0000256" key="2">
    <source>
        <dbReference type="ARBA" id="ARBA00004713"/>
    </source>
</evidence>
<evidence type="ECO:0000256" key="5">
    <source>
        <dbReference type="ARBA" id="ARBA00022475"/>
    </source>
</evidence>
<dbReference type="NCBIfam" id="NF002475">
    <property type="entry name" value="PRK01723.1"/>
    <property type="match status" value="1"/>
</dbReference>
<comment type="function">
    <text evidence="15">Catalyzes the ATP-dependent phosphorylation of the 3-deoxy-D-manno-octulosonic acid (Kdo) residue in Kdo-lipid IV(A) at the 4-OH position.</text>
</comment>
<dbReference type="RefSeq" id="WP_046968750.1">
    <property type="nucleotide sequence ID" value="NZ_CP017480.1"/>
</dbReference>
<organism evidence="16 17">
    <name type="scientific">Luteibacter rhizovicinus DSM 16549</name>
    <dbReference type="NCBI Taxonomy" id="1440763"/>
    <lineage>
        <taxon>Bacteria</taxon>
        <taxon>Pseudomonadati</taxon>
        <taxon>Pseudomonadota</taxon>
        <taxon>Gammaproteobacteria</taxon>
        <taxon>Lysobacterales</taxon>
        <taxon>Rhodanobacteraceae</taxon>
        <taxon>Luteibacter</taxon>
    </lineage>
</organism>
<dbReference type="Proteomes" id="UP000182987">
    <property type="component" value="Chromosome"/>
</dbReference>
<feature type="active site" evidence="15">
    <location>
        <position position="169"/>
    </location>
</feature>
<dbReference type="GO" id="GO:0016301">
    <property type="term" value="F:kinase activity"/>
    <property type="evidence" value="ECO:0007669"/>
    <property type="project" value="UniProtKB-KW"/>
</dbReference>
<gene>
    <name evidence="15" type="primary">kdkA</name>
    <name evidence="16" type="ORF">BJI69_21545</name>
</gene>
<keyword evidence="11 15" id="KW-0448">Lipopolysaccharide biosynthesis</keyword>
<keyword evidence="8 15" id="KW-0547">Nucleotide-binding</keyword>
<dbReference type="EMBL" id="CP017480">
    <property type="protein sequence ID" value="APG06233.1"/>
    <property type="molecule type" value="Genomic_DNA"/>
</dbReference>
<keyword evidence="12 15" id="KW-0472">Membrane</keyword>
<evidence type="ECO:0000256" key="12">
    <source>
        <dbReference type="ARBA" id="ARBA00023136"/>
    </source>
</evidence>
<dbReference type="GO" id="GO:0016773">
    <property type="term" value="F:phosphotransferase activity, alcohol group as acceptor"/>
    <property type="evidence" value="ECO:0007669"/>
    <property type="project" value="UniProtKB-UniRule"/>
</dbReference>
<keyword evidence="17" id="KW-1185">Reference proteome</keyword>
<dbReference type="UniPathway" id="UPA00958"/>
<name>A0A0G9H7V1_9GAMM</name>
<comment type="similarity">
    <text evidence="3 15">Belongs to the protein kinase superfamily. KdkA/RfaP family.</text>
</comment>
<dbReference type="InterPro" id="IPR011009">
    <property type="entry name" value="Kinase-like_dom_sf"/>
</dbReference>
<dbReference type="Gene3D" id="1.10.510.10">
    <property type="entry name" value="Transferase(Phosphotransferase) domain 1"/>
    <property type="match status" value="1"/>
</dbReference>
<evidence type="ECO:0000256" key="14">
    <source>
        <dbReference type="ARBA" id="ARBA00034417"/>
    </source>
</evidence>
<comment type="subcellular location">
    <subcellularLocation>
        <location evidence="1 15">Cell inner membrane</location>
        <topology evidence="1 15">Peripheral membrane protein</topology>
        <orientation evidence="1 15">Cytoplasmic side</orientation>
    </subcellularLocation>
</comment>
<dbReference type="STRING" id="1440763.BJI69_21545"/>
<evidence type="ECO:0000313" key="17">
    <source>
        <dbReference type="Proteomes" id="UP000182987"/>
    </source>
</evidence>
<evidence type="ECO:0000256" key="15">
    <source>
        <dbReference type="HAMAP-Rule" id="MF_00521"/>
    </source>
</evidence>
<evidence type="ECO:0000256" key="8">
    <source>
        <dbReference type="ARBA" id="ARBA00022741"/>
    </source>
</evidence>
<evidence type="ECO:0000256" key="3">
    <source>
        <dbReference type="ARBA" id="ARBA00010327"/>
    </source>
</evidence>
<evidence type="ECO:0000256" key="11">
    <source>
        <dbReference type="ARBA" id="ARBA00022985"/>
    </source>
</evidence>
<evidence type="ECO:0000256" key="13">
    <source>
        <dbReference type="ARBA" id="ARBA00029511"/>
    </source>
</evidence>
<comment type="catalytic activity">
    <reaction evidence="14 15">
        <text>an alpha-Kdo-(2-&gt;6)-lipid IVA + ATP = a 4-O-phospho-alpha-Kdo-(2-&gt;6)-lipid IVA + ADP + H(+)</text>
        <dbReference type="Rhea" id="RHEA:74271"/>
        <dbReference type="ChEBI" id="CHEBI:15378"/>
        <dbReference type="ChEBI" id="CHEBI:30616"/>
        <dbReference type="ChEBI" id="CHEBI:176428"/>
        <dbReference type="ChEBI" id="CHEBI:193140"/>
        <dbReference type="ChEBI" id="CHEBI:456216"/>
        <dbReference type="EC" id="2.7.1.166"/>
    </reaction>
</comment>
<protein>
    <recommendedName>
        <fullName evidence="13 15">3-deoxy-D-manno-octulosonic acid kinase</fullName>
        <shortName evidence="15">Kdo kinase</shortName>
        <ecNumber evidence="4 15">2.7.1.166</ecNumber>
    </recommendedName>
</protein>
<reference evidence="17" key="1">
    <citation type="submission" date="2016-09" db="EMBL/GenBank/DDBJ databases">
        <authorList>
            <person name="Lysoe E."/>
        </authorList>
    </citation>
    <scope>NUCLEOTIDE SEQUENCE [LARGE SCALE GENOMIC DNA]</scope>
    <source>
        <strain evidence="17">LJ96T</strain>
    </source>
</reference>
<sequence>MTEERVAEAAGGTILFDATRTSQVDSLWFSPAHWSERDALRSQAGGRGGVSVIETPAGEAVLRHYRRGGMVARIFGDRYLFTGRGRTRSVREFRLLAELERRGLPVSPPLATRYVRYWLRYSADLITLRIPEAATLAERLNDGAFNVALAGKVGELIARFHREGAWHADLNAHNILVNPQGLYLIDFDRGRLRRPSLHWRLANLARLKRSLIKIGARDAGGDTFDAELWPALIEHYERSLKG</sequence>
<dbReference type="PATRIC" id="fig|1440763.5.peg.3295"/>
<dbReference type="SUPFAM" id="SSF56112">
    <property type="entry name" value="Protein kinase-like (PK-like)"/>
    <property type="match status" value="1"/>
</dbReference>
<dbReference type="OrthoDB" id="6854449at2"/>
<keyword evidence="7 15" id="KW-0808">Transferase</keyword>
<dbReference type="InterPro" id="IPR022826">
    <property type="entry name" value="KDO_kinase"/>
</dbReference>
<evidence type="ECO:0000256" key="7">
    <source>
        <dbReference type="ARBA" id="ARBA00022679"/>
    </source>
</evidence>